<dbReference type="Proteomes" id="UP000799438">
    <property type="component" value="Unassembled WGS sequence"/>
</dbReference>
<reference evidence="2" key="1">
    <citation type="journal article" date="2020" name="Stud. Mycol.">
        <title>101 Dothideomycetes genomes: a test case for predicting lifestyles and emergence of pathogens.</title>
        <authorList>
            <person name="Haridas S."/>
            <person name="Albert R."/>
            <person name="Binder M."/>
            <person name="Bloem J."/>
            <person name="Labutti K."/>
            <person name="Salamov A."/>
            <person name="Andreopoulos B."/>
            <person name="Baker S."/>
            <person name="Barry K."/>
            <person name="Bills G."/>
            <person name="Bluhm B."/>
            <person name="Cannon C."/>
            <person name="Castanera R."/>
            <person name="Culley D."/>
            <person name="Daum C."/>
            <person name="Ezra D."/>
            <person name="Gonzalez J."/>
            <person name="Henrissat B."/>
            <person name="Kuo A."/>
            <person name="Liang C."/>
            <person name="Lipzen A."/>
            <person name="Lutzoni F."/>
            <person name="Magnuson J."/>
            <person name="Mondo S."/>
            <person name="Nolan M."/>
            <person name="Ohm R."/>
            <person name="Pangilinan J."/>
            <person name="Park H.-J."/>
            <person name="Ramirez L."/>
            <person name="Alfaro M."/>
            <person name="Sun H."/>
            <person name="Tritt A."/>
            <person name="Yoshinaga Y."/>
            <person name="Zwiers L.-H."/>
            <person name="Turgeon B."/>
            <person name="Goodwin S."/>
            <person name="Spatafora J."/>
            <person name="Crous P."/>
            <person name="Grigoriev I."/>
        </authorList>
    </citation>
    <scope>NUCLEOTIDE SEQUENCE</scope>
    <source>
        <strain evidence="2">CBS 121167</strain>
    </source>
</reference>
<feature type="signal peptide" evidence="1">
    <location>
        <begin position="1"/>
        <end position="33"/>
    </location>
</feature>
<dbReference type="GeneID" id="54299569"/>
<sequence>MAPFLETLRDLFPHCLWILFHWLLPQLLPLASTTISGFLDQIYTDIKDAVNGLVGWATRTPRVRYTLFRPIRYKDRRPLVAWQPDGPAASPDGPPDNARFMQSWNGADVEMLEEQYQMKYTCGCVSSLISTDKCPDFQVGKFCLSAWASYSSDFVLTKSACSKCRAARTEKRDKAYIERNSGAAAMKKAADQAAVNELGGKSYAWE</sequence>
<dbReference type="AlphaFoldDB" id="A0A6A6BES1"/>
<keyword evidence="3" id="KW-1185">Reference proteome</keyword>
<proteinExistence type="predicted"/>
<dbReference type="EMBL" id="ML995484">
    <property type="protein sequence ID" value="KAF2142650.1"/>
    <property type="molecule type" value="Genomic_DNA"/>
</dbReference>
<evidence type="ECO:0000313" key="2">
    <source>
        <dbReference type="EMBL" id="KAF2142650.1"/>
    </source>
</evidence>
<name>A0A6A6BES1_9PEZI</name>
<accession>A0A6A6BES1</accession>
<gene>
    <name evidence="2" type="ORF">K452DRAFT_297903</name>
</gene>
<feature type="chain" id="PRO_5025543222" evidence="1">
    <location>
        <begin position="34"/>
        <end position="206"/>
    </location>
</feature>
<organism evidence="2 3">
    <name type="scientific">Aplosporella prunicola CBS 121167</name>
    <dbReference type="NCBI Taxonomy" id="1176127"/>
    <lineage>
        <taxon>Eukaryota</taxon>
        <taxon>Fungi</taxon>
        <taxon>Dikarya</taxon>
        <taxon>Ascomycota</taxon>
        <taxon>Pezizomycotina</taxon>
        <taxon>Dothideomycetes</taxon>
        <taxon>Dothideomycetes incertae sedis</taxon>
        <taxon>Botryosphaeriales</taxon>
        <taxon>Aplosporellaceae</taxon>
        <taxon>Aplosporella</taxon>
    </lineage>
</organism>
<evidence type="ECO:0000256" key="1">
    <source>
        <dbReference type="SAM" id="SignalP"/>
    </source>
</evidence>
<protein>
    <submittedName>
        <fullName evidence="2">Uncharacterized protein</fullName>
    </submittedName>
</protein>
<keyword evidence="1" id="KW-0732">Signal</keyword>
<evidence type="ECO:0000313" key="3">
    <source>
        <dbReference type="Proteomes" id="UP000799438"/>
    </source>
</evidence>
<dbReference type="RefSeq" id="XP_033398362.1">
    <property type="nucleotide sequence ID" value="XM_033542072.1"/>
</dbReference>